<proteinExistence type="predicted"/>
<dbReference type="RefSeq" id="WP_395038454.1">
    <property type="nucleotide sequence ID" value="NZ_CP139993.1"/>
</dbReference>
<feature type="domain" description="DUF4942" evidence="1">
    <location>
        <begin position="99"/>
        <end position="286"/>
    </location>
</feature>
<accession>A0A377TDD1</accession>
<evidence type="ECO:0000313" key="2">
    <source>
        <dbReference type="EMBL" id="STS20981.1"/>
    </source>
</evidence>
<reference evidence="2 3" key="1">
    <citation type="submission" date="2018-06" db="EMBL/GenBank/DDBJ databases">
        <authorList>
            <consortium name="Pathogen Informatics"/>
            <person name="Doyle S."/>
        </authorList>
    </citation>
    <scope>NUCLEOTIDE SEQUENCE [LARGE SCALE GENOMIC DNA]</scope>
    <source>
        <strain evidence="2 3">NCTC8105</strain>
    </source>
</reference>
<gene>
    <name evidence="2" type="ORF">NCTC8105_05130</name>
</gene>
<dbReference type="InterPro" id="IPR031339">
    <property type="entry name" value="DUF4942"/>
</dbReference>
<evidence type="ECO:0000259" key="1">
    <source>
        <dbReference type="Pfam" id="PF13708"/>
    </source>
</evidence>
<name>A0A377TDD1_HAFAL</name>
<dbReference type="Pfam" id="PF13708">
    <property type="entry name" value="DUF4942"/>
    <property type="match status" value="1"/>
</dbReference>
<protein>
    <recommendedName>
        <fullName evidence="1">DUF4942 domain-containing protein</fullName>
    </recommendedName>
</protein>
<dbReference type="EMBL" id="UGHP01000002">
    <property type="protein sequence ID" value="STS20981.1"/>
    <property type="molecule type" value="Genomic_DNA"/>
</dbReference>
<dbReference type="AlphaFoldDB" id="A0A377TDD1"/>
<dbReference type="Proteomes" id="UP000254821">
    <property type="component" value="Unassembled WGS sequence"/>
</dbReference>
<sequence length="292" mass="33009">MQNTVLSLHHGVTDSIYMDSSTEQAGGLIPSVEIDRIISIRAEGLKKYADGLAMLHDAKALFLSVSGDLSTVNFGQCVFDAVRWESNPKRDDKVIKKGIDVDIWQYLMNETGMITLMSSKQQDAWEKQLHSDDMPEITLETVIATFAQLNASKSDTFEQGVIDVFRALSWDYKTNNPCRLGKKIIVSRLLETWGKGYTKATCSSVAKLDDLAKPFYVLEGKPVPDYRVADGANFTLFYDNHGFSGEVYEGEYFFVKYHKNGNGHIVFKRPELVDKINDIVSRHYPDMLQERV</sequence>
<evidence type="ECO:0000313" key="3">
    <source>
        <dbReference type="Proteomes" id="UP000254821"/>
    </source>
</evidence>
<organism evidence="2 3">
    <name type="scientific">Hafnia alvei</name>
    <dbReference type="NCBI Taxonomy" id="569"/>
    <lineage>
        <taxon>Bacteria</taxon>
        <taxon>Pseudomonadati</taxon>
        <taxon>Pseudomonadota</taxon>
        <taxon>Gammaproteobacteria</taxon>
        <taxon>Enterobacterales</taxon>
        <taxon>Hafniaceae</taxon>
        <taxon>Hafnia</taxon>
    </lineage>
</organism>